<evidence type="ECO:0000256" key="3">
    <source>
        <dbReference type="ARBA" id="ARBA00022490"/>
    </source>
</evidence>
<comment type="function">
    <text evidence="10">Required for selective autophagy activation by ubiquitinated proteins. Implicated in sigma rhabdovirus multiplication and necessary for male fertility. Involved in activating transcription of Drs.</text>
</comment>
<organism evidence="18 19">
    <name type="scientific">Sinanodonta woodiana</name>
    <name type="common">Chinese pond mussel</name>
    <name type="synonym">Anodonta woodiana</name>
    <dbReference type="NCBI Taxonomy" id="1069815"/>
    <lineage>
        <taxon>Eukaryota</taxon>
        <taxon>Metazoa</taxon>
        <taxon>Spiralia</taxon>
        <taxon>Lophotrochozoa</taxon>
        <taxon>Mollusca</taxon>
        <taxon>Bivalvia</taxon>
        <taxon>Autobranchia</taxon>
        <taxon>Heteroconchia</taxon>
        <taxon>Palaeoheterodonta</taxon>
        <taxon>Unionida</taxon>
        <taxon>Unionoidea</taxon>
        <taxon>Unionidae</taxon>
        <taxon>Unioninae</taxon>
        <taxon>Sinanodonta</taxon>
    </lineage>
</organism>
<dbReference type="Gene3D" id="3.10.20.90">
    <property type="entry name" value="Phosphatidylinositol 3-kinase Catalytic Subunit, Chain A, domain 1"/>
    <property type="match status" value="1"/>
</dbReference>
<dbReference type="InterPro" id="IPR053793">
    <property type="entry name" value="PB1-like"/>
</dbReference>
<evidence type="ECO:0000256" key="8">
    <source>
        <dbReference type="ARBA" id="ARBA00023163"/>
    </source>
</evidence>
<feature type="compositionally biased region" description="Acidic residues" evidence="15">
    <location>
        <begin position="229"/>
        <end position="241"/>
    </location>
</feature>
<comment type="caution">
    <text evidence="18">The sequence shown here is derived from an EMBL/GenBank/DDBJ whole genome shotgun (WGS) entry which is preliminary data.</text>
</comment>
<reference evidence="18 19" key="1">
    <citation type="submission" date="2024-11" db="EMBL/GenBank/DDBJ databases">
        <title>Chromosome-level genome assembly of the freshwater bivalve Anodonta woodiana.</title>
        <authorList>
            <person name="Chen X."/>
        </authorList>
    </citation>
    <scope>NUCLEOTIDE SEQUENCE [LARGE SCALE GENOMIC DNA]</scope>
    <source>
        <strain evidence="18">MN2024</strain>
        <tissue evidence="18">Gills</tissue>
    </source>
</reference>
<evidence type="ECO:0000259" key="17">
    <source>
        <dbReference type="PROSITE" id="PS51745"/>
    </source>
</evidence>
<dbReference type="GO" id="GO:0005634">
    <property type="term" value="C:nucleus"/>
    <property type="evidence" value="ECO:0007669"/>
    <property type="project" value="UniProtKB-SubCell"/>
</dbReference>
<evidence type="ECO:0000256" key="15">
    <source>
        <dbReference type="SAM" id="MobiDB-lite"/>
    </source>
</evidence>
<feature type="compositionally biased region" description="Basic and acidic residues" evidence="15">
    <location>
        <begin position="216"/>
        <end position="228"/>
    </location>
</feature>
<dbReference type="SMART" id="SM00666">
    <property type="entry name" value="PB1"/>
    <property type="match status" value="1"/>
</dbReference>
<proteinExistence type="predicted"/>
<name>A0ABD3VHR9_SINWO</name>
<dbReference type="PROSITE" id="PS51745">
    <property type="entry name" value="PB1"/>
    <property type="match status" value="1"/>
</dbReference>
<accession>A0ABD3VHR9</accession>
<evidence type="ECO:0000256" key="7">
    <source>
        <dbReference type="ARBA" id="ARBA00022833"/>
    </source>
</evidence>
<feature type="domain" description="PB1" evidence="17">
    <location>
        <begin position="2"/>
        <end position="90"/>
    </location>
</feature>
<evidence type="ECO:0000256" key="1">
    <source>
        <dbReference type="ARBA" id="ARBA00004123"/>
    </source>
</evidence>
<evidence type="ECO:0000256" key="6">
    <source>
        <dbReference type="ARBA" id="ARBA00022771"/>
    </source>
</evidence>
<dbReference type="EMBL" id="JBJQND010000012">
    <property type="protein sequence ID" value="KAL3860598.1"/>
    <property type="molecule type" value="Genomic_DNA"/>
</dbReference>
<dbReference type="SUPFAM" id="SSF54277">
    <property type="entry name" value="CAD &amp; PB1 domains"/>
    <property type="match status" value="1"/>
</dbReference>
<dbReference type="GO" id="GO:0005737">
    <property type="term" value="C:cytoplasm"/>
    <property type="evidence" value="ECO:0007669"/>
    <property type="project" value="UniProtKB-SubCell"/>
</dbReference>
<evidence type="ECO:0000256" key="4">
    <source>
        <dbReference type="ARBA" id="ARBA00022723"/>
    </source>
</evidence>
<dbReference type="Pfam" id="PF00569">
    <property type="entry name" value="ZZ"/>
    <property type="match status" value="1"/>
</dbReference>
<dbReference type="FunFam" id="3.30.60.90:FF:000016">
    <property type="entry name" value="Refractory to sigma P"/>
    <property type="match status" value="1"/>
</dbReference>
<dbReference type="SMART" id="SM00291">
    <property type="entry name" value="ZnF_ZZ"/>
    <property type="match status" value="1"/>
</dbReference>
<dbReference type="Proteomes" id="UP001634394">
    <property type="component" value="Unassembled WGS sequence"/>
</dbReference>
<dbReference type="SUPFAM" id="SSF46934">
    <property type="entry name" value="UBA-like"/>
    <property type="match status" value="1"/>
</dbReference>
<dbReference type="SUPFAM" id="SSF57850">
    <property type="entry name" value="RING/U-box"/>
    <property type="match status" value="1"/>
</dbReference>
<evidence type="ECO:0000256" key="12">
    <source>
        <dbReference type="ARBA" id="ARBA00071657"/>
    </source>
</evidence>
<dbReference type="InterPro" id="IPR052260">
    <property type="entry name" value="Autophagy_Rcpt_SigReg"/>
</dbReference>
<keyword evidence="19" id="KW-1185">Reference proteome</keyword>
<gene>
    <name evidence="18" type="ORF">ACJMK2_010698</name>
</gene>
<feature type="domain" description="ZZ-type" evidence="16">
    <location>
        <begin position="104"/>
        <end position="154"/>
    </location>
</feature>
<evidence type="ECO:0000256" key="11">
    <source>
        <dbReference type="ARBA" id="ARBA00062450"/>
    </source>
</evidence>
<dbReference type="PROSITE" id="PS50135">
    <property type="entry name" value="ZF_ZZ_2"/>
    <property type="match status" value="1"/>
</dbReference>
<comment type="subunit">
    <text evidence="11">Interacts with aPKC and Traf6.</text>
</comment>
<feature type="compositionally biased region" description="Basic and acidic residues" evidence="15">
    <location>
        <begin position="328"/>
        <end position="347"/>
    </location>
</feature>
<protein>
    <recommendedName>
        <fullName evidence="12">Protein ref(2)P</fullName>
    </recommendedName>
    <alternativeName>
        <fullName evidence="13">Refractory to sigma P</fullName>
    </alternativeName>
</protein>
<keyword evidence="3" id="KW-0963">Cytoplasm</keyword>
<dbReference type="InterPro" id="IPR043145">
    <property type="entry name" value="Znf_ZZ_sf"/>
</dbReference>
<dbReference type="Pfam" id="PF00564">
    <property type="entry name" value="PB1"/>
    <property type="match status" value="1"/>
</dbReference>
<evidence type="ECO:0000256" key="14">
    <source>
        <dbReference type="PROSITE-ProRule" id="PRU00228"/>
    </source>
</evidence>
<comment type="subcellular location">
    <subcellularLocation>
        <location evidence="2">Cytoplasm</location>
    </subcellularLocation>
    <subcellularLocation>
        <location evidence="1">Nucleus</location>
    </subcellularLocation>
</comment>
<feature type="compositionally biased region" description="Polar residues" evidence="15">
    <location>
        <begin position="315"/>
        <end position="324"/>
    </location>
</feature>
<feature type="region of interest" description="Disordered" evidence="15">
    <location>
        <begin position="204"/>
        <end position="241"/>
    </location>
</feature>
<feature type="compositionally biased region" description="Basic and acidic residues" evidence="15">
    <location>
        <begin position="304"/>
        <end position="314"/>
    </location>
</feature>
<dbReference type="AlphaFoldDB" id="A0ABD3VHR9"/>
<keyword evidence="8" id="KW-0804">Transcription</keyword>
<evidence type="ECO:0000256" key="13">
    <source>
        <dbReference type="ARBA" id="ARBA00081379"/>
    </source>
</evidence>
<keyword evidence="7" id="KW-0862">Zinc</keyword>
<dbReference type="InterPro" id="IPR033741">
    <property type="entry name" value="SQSTM_UBA"/>
</dbReference>
<keyword evidence="4" id="KW-0479">Metal-binding</keyword>
<evidence type="ECO:0000313" key="19">
    <source>
        <dbReference type="Proteomes" id="UP001634394"/>
    </source>
</evidence>
<dbReference type="PANTHER" id="PTHR15090">
    <property type="entry name" value="SEQUESTOSOME 1-RELATED"/>
    <property type="match status" value="1"/>
</dbReference>
<dbReference type="PANTHER" id="PTHR15090:SF0">
    <property type="entry name" value="SEQUESTOSOME-1"/>
    <property type="match status" value="1"/>
</dbReference>
<keyword evidence="6 14" id="KW-0863">Zinc-finger</keyword>
<dbReference type="FunFam" id="3.10.20.90:FF:000320">
    <property type="entry name" value="Predicted protein"/>
    <property type="match status" value="1"/>
</dbReference>
<dbReference type="CDD" id="cd02340">
    <property type="entry name" value="ZZ_NBR1_like"/>
    <property type="match status" value="1"/>
</dbReference>
<dbReference type="InterPro" id="IPR000433">
    <property type="entry name" value="Znf_ZZ"/>
</dbReference>
<dbReference type="Pfam" id="PF16577">
    <property type="entry name" value="UBA_5"/>
    <property type="match status" value="1"/>
</dbReference>
<keyword evidence="5" id="KW-0677">Repeat</keyword>
<dbReference type="InterPro" id="IPR009060">
    <property type="entry name" value="UBA-like_sf"/>
</dbReference>
<feature type="compositionally biased region" description="Basic and acidic residues" evidence="15">
    <location>
        <begin position="357"/>
        <end position="372"/>
    </location>
</feature>
<dbReference type="InterPro" id="IPR000270">
    <property type="entry name" value="PB1_dom"/>
</dbReference>
<evidence type="ECO:0000256" key="2">
    <source>
        <dbReference type="ARBA" id="ARBA00004496"/>
    </source>
</evidence>
<dbReference type="CDD" id="cd14320">
    <property type="entry name" value="UBA_SQSTM"/>
    <property type="match status" value="1"/>
</dbReference>
<evidence type="ECO:0000256" key="9">
    <source>
        <dbReference type="ARBA" id="ARBA00023242"/>
    </source>
</evidence>
<evidence type="ECO:0000313" key="18">
    <source>
        <dbReference type="EMBL" id="KAL3860598.1"/>
    </source>
</evidence>
<dbReference type="FunFam" id="1.10.8.10:FF:000034">
    <property type="entry name" value="Sequestosome 1"/>
    <property type="match status" value="1"/>
</dbReference>
<evidence type="ECO:0000256" key="5">
    <source>
        <dbReference type="ARBA" id="ARBA00022737"/>
    </source>
</evidence>
<sequence>MSLTVKAFLQKSELGTEEIRRFSVPADVSSSYEYLCRKISDIFPTLRHGRFTLYWKDSDGDLVAFSTDEELLEALGFVNNSLLKIYLREKVSSDSSKDAKADLHPGVVCDGCDGAIIGNRYKCMECPDYDLCSNCEKKGIHKEHDMMRITTPIGTRFCAPPPTGHPPHMGFPFGPHGPGPHGPFVPPPHFRRWMQKFMKRWHNRNGPGCSAENDTEEAKKQKGDKPENPETEEQGEGGENVEEDYLKTVGESVAAMLDPFGIDVSVDIEHHGYRQRCGKDGKGGFGPRHGHPDYGMGSGCPWKQKGEKDAKSEEQSVSEPSSFASGEKSQDDGTKSMETELIRESEKQPASPMMTDAQHEEPIPTSGPKDDGWTMLSINPLVSNKDTETPPSASSEETYVLPLHPDPKISEALHQMLAMGFNNDGGWLTNLLVSMNGDIGRALDAMKPNTASAGRIRHTSDGNMA</sequence>
<dbReference type="Gene3D" id="1.10.8.10">
    <property type="entry name" value="DNA helicase RuvA subunit, C-terminal domain"/>
    <property type="match status" value="1"/>
</dbReference>
<feature type="region of interest" description="Disordered" evidence="15">
    <location>
        <begin position="277"/>
        <end position="377"/>
    </location>
</feature>
<keyword evidence="9" id="KW-0539">Nucleus</keyword>
<dbReference type="PROSITE" id="PS01357">
    <property type="entry name" value="ZF_ZZ_1"/>
    <property type="match status" value="1"/>
</dbReference>
<dbReference type="GO" id="GO:0008270">
    <property type="term" value="F:zinc ion binding"/>
    <property type="evidence" value="ECO:0007669"/>
    <property type="project" value="UniProtKB-KW"/>
</dbReference>
<dbReference type="Gene3D" id="3.30.60.90">
    <property type="match status" value="1"/>
</dbReference>
<evidence type="ECO:0000259" key="16">
    <source>
        <dbReference type="PROSITE" id="PS50135"/>
    </source>
</evidence>
<evidence type="ECO:0000256" key="10">
    <source>
        <dbReference type="ARBA" id="ARBA00054138"/>
    </source>
</evidence>